<comment type="subcellular location">
    <subcellularLocation>
        <location evidence="1">Cell membrane</location>
        <topology evidence="1">Peripheral membrane protein</topology>
    </subcellularLocation>
</comment>
<dbReference type="Gene3D" id="3.40.50.300">
    <property type="entry name" value="P-loop containing nucleotide triphosphate hydrolases"/>
    <property type="match status" value="1"/>
</dbReference>
<dbReference type="GO" id="GO:0016887">
    <property type="term" value="F:ATP hydrolysis activity"/>
    <property type="evidence" value="ECO:0007669"/>
    <property type="project" value="InterPro"/>
</dbReference>
<keyword evidence="4" id="KW-1003">Cell membrane</keyword>
<dbReference type="InterPro" id="IPR017871">
    <property type="entry name" value="ABC_transporter-like_CS"/>
</dbReference>
<evidence type="ECO:0000313" key="12">
    <source>
        <dbReference type="EMBL" id="GJM54358.1"/>
    </source>
</evidence>
<keyword evidence="3" id="KW-0813">Transport</keyword>
<evidence type="ECO:0000259" key="11">
    <source>
        <dbReference type="PROSITE" id="PS50893"/>
    </source>
</evidence>
<evidence type="ECO:0000256" key="3">
    <source>
        <dbReference type="ARBA" id="ARBA00022448"/>
    </source>
</evidence>
<evidence type="ECO:0000256" key="9">
    <source>
        <dbReference type="ARBA" id="ARBA00038850"/>
    </source>
</evidence>
<keyword evidence="5" id="KW-0547">Nucleotide-binding</keyword>
<comment type="caution">
    <text evidence="12">The sequence shown here is derived from an EMBL/GenBank/DDBJ whole genome shotgun (WGS) entry which is preliminary data.</text>
</comment>
<keyword evidence="13" id="KW-1185">Reference proteome</keyword>
<dbReference type="CDD" id="cd03262">
    <property type="entry name" value="ABC_HisP_GlnQ"/>
    <property type="match status" value="1"/>
</dbReference>
<evidence type="ECO:0000313" key="13">
    <source>
        <dbReference type="Proteomes" id="UP001055025"/>
    </source>
</evidence>
<proteinExistence type="inferred from homology"/>
<dbReference type="AlphaFoldDB" id="A0AAV5AZZ3"/>
<dbReference type="RefSeq" id="WP_204406740.1">
    <property type="nucleotide sequence ID" value="NZ_BQKC01000001.1"/>
</dbReference>
<dbReference type="Proteomes" id="UP001055025">
    <property type="component" value="Unassembled WGS sequence"/>
</dbReference>
<feature type="domain" description="ABC transporter" evidence="11">
    <location>
        <begin position="18"/>
        <end position="252"/>
    </location>
</feature>
<keyword evidence="8" id="KW-0472">Membrane</keyword>
<organism evidence="12 13">
    <name type="scientific">Granulimonas faecalis</name>
    <dbReference type="NCBI Taxonomy" id="2894155"/>
    <lineage>
        <taxon>Bacteria</taxon>
        <taxon>Bacillati</taxon>
        <taxon>Actinomycetota</taxon>
        <taxon>Coriobacteriia</taxon>
        <taxon>Coriobacteriales</taxon>
        <taxon>Kribbibacteriaceae</taxon>
        <taxon>Granulimonas</taxon>
    </lineage>
</organism>
<evidence type="ECO:0000256" key="10">
    <source>
        <dbReference type="ARBA" id="ARBA00047624"/>
    </source>
</evidence>
<evidence type="ECO:0000256" key="8">
    <source>
        <dbReference type="ARBA" id="ARBA00023136"/>
    </source>
</evidence>
<evidence type="ECO:0000256" key="6">
    <source>
        <dbReference type="ARBA" id="ARBA00022840"/>
    </source>
</evidence>
<dbReference type="PANTHER" id="PTHR43166:SF9">
    <property type="entry name" value="GLUTAMATE_ASPARTATE IMPORT ATP-BINDING PROTEIN GLTL"/>
    <property type="match status" value="1"/>
</dbReference>
<dbReference type="PROSITE" id="PS50893">
    <property type="entry name" value="ABC_TRANSPORTER_2"/>
    <property type="match status" value="1"/>
</dbReference>
<dbReference type="GO" id="GO:0005886">
    <property type="term" value="C:plasma membrane"/>
    <property type="evidence" value="ECO:0007669"/>
    <property type="project" value="UniProtKB-SubCell"/>
</dbReference>
<comment type="similarity">
    <text evidence="2">Belongs to the ABC transporter superfamily.</text>
</comment>
<dbReference type="PROSITE" id="PS00211">
    <property type="entry name" value="ABC_TRANSPORTER_1"/>
    <property type="match status" value="1"/>
</dbReference>
<dbReference type="PANTHER" id="PTHR43166">
    <property type="entry name" value="AMINO ACID IMPORT ATP-BINDING PROTEIN"/>
    <property type="match status" value="1"/>
</dbReference>
<keyword evidence="6 12" id="KW-0067">ATP-binding</keyword>
<dbReference type="InterPro" id="IPR003439">
    <property type="entry name" value="ABC_transporter-like_ATP-bd"/>
</dbReference>
<comment type="catalytic activity">
    <reaction evidence="10">
        <text>a polar amino acid(out) + ATP + H2O = a polar amino acid(in) + ADP + phosphate + H(+)</text>
        <dbReference type="Rhea" id="RHEA:14673"/>
        <dbReference type="ChEBI" id="CHEBI:15377"/>
        <dbReference type="ChEBI" id="CHEBI:15378"/>
        <dbReference type="ChEBI" id="CHEBI:30616"/>
        <dbReference type="ChEBI" id="CHEBI:43474"/>
        <dbReference type="ChEBI" id="CHEBI:62031"/>
        <dbReference type="ChEBI" id="CHEBI:456216"/>
        <dbReference type="EC" id="7.4.2.1"/>
    </reaction>
    <physiologicalReaction direction="left-to-right" evidence="10">
        <dbReference type="Rhea" id="RHEA:14674"/>
    </physiologicalReaction>
</comment>
<dbReference type="GO" id="GO:0005524">
    <property type="term" value="F:ATP binding"/>
    <property type="evidence" value="ECO:0007669"/>
    <property type="project" value="UniProtKB-KW"/>
</dbReference>
<dbReference type="InterPro" id="IPR050086">
    <property type="entry name" value="MetN_ABC_transporter-like"/>
</dbReference>
<dbReference type="EC" id="7.4.2.1" evidence="9"/>
<dbReference type="Pfam" id="PF00005">
    <property type="entry name" value="ABC_tran"/>
    <property type="match status" value="1"/>
</dbReference>
<name>A0AAV5AZZ3_9ACTN</name>
<evidence type="ECO:0000256" key="1">
    <source>
        <dbReference type="ARBA" id="ARBA00004202"/>
    </source>
</evidence>
<evidence type="ECO:0000256" key="2">
    <source>
        <dbReference type="ARBA" id="ARBA00005417"/>
    </source>
</evidence>
<dbReference type="InterPro" id="IPR027417">
    <property type="entry name" value="P-loop_NTPase"/>
</dbReference>
<sequence length="257" mass="27938">MSDKTAPTDVQSADDVIISVRDLHKSFGKNEVLKGIDLDVKRGEVITIIGPSGGGKSTLLRCLNRLEEPTSGTVSFEGIDLTDPSVDIDAVRCRIGMVFQNFNLFPHMSVLENVTFAPMHNLGVSKEDAEATARKLLDIVGLAEKADAMPRSLSGGQKQRVAIARALAMKPDVLLFDEATSALDPEMVKDVLDIMRRLAAEGDTMIVVTHEMGFAREVSDRVIFTEGGLIEAQGSPEELFSENPPSERLKEFLGKVL</sequence>
<dbReference type="EMBL" id="BQKC01000001">
    <property type="protein sequence ID" value="GJM54358.1"/>
    <property type="molecule type" value="Genomic_DNA"/>
</dbReference>
<dbReference type="SMART" id="SM00382">
    <property type="entry name" value="AAA"/>
    <property type="match status" value="1"/>
</dbReference>
<dbReference type="SUPFAM" id="SSF52540">
    <property type="entry name" value="P-loop containing nucleoside triphosphate hydrolases"/>
    <property type="match status" value="1"/>
</dbReference>
<accession>A0AAV5AZZ3</accession>
<gene>
    <name evidence="12" type="primary">glnQ3</name>
    <name evidence="12" type="ORF">ATOP_00130</name>
</gene>
<dbReference type="PIRSF" id="PIRSF039085">
    <property type="entry name" value="ABC_ATPase_HisP"/>
    <property type="match status" value="1"/>
</dbReference>
<evidence type="ECO:0000256" key="5">
    <source>
        <dbReference type="ARBA" id="ARBA00022741"/>
    </source>
</evidence>
<evidence type="ECO:0000256" key="4">
    <source>
        <dbReference type="ARBA" id="ARBA00022475"/>
    </source>
</evidence>
<dbReference type="InterPro" id="IPR003593">
    <property type="entry name" value="AAA+_ATPase"/>
</dbReference>
<dbReference type="GO" id="GO:0015426">
    <property type="term" value="F:ATPase-coupled polar amino acid-transporter activity"/>
    <property type="evidence" value="ECO:0007669"/>
    <property type="project" value="UniProtKB-EC"/>
</dbReference>
<dbReference type="InterPro" id="IPR030679">
    <property type="entry name" value="ABC_ATPase_HisP-typ"/>
</dbReference>
<evidence type="ECO:0000256" key="7">
    <source>
        <dbReference type="ARBA" id="ARBA00022970"/>
    </source>
</evidence>
<keyword evidence="7" id="KW-0029">Amino-acid transport</keyword>
<protein>
    <recommendedName>
        <fullName evidence="9">ABC-type polar-amino-acid transporter</fullName>
        <ecNumber evidence="9">7.4.2.1</ecNumber>
    </recommendedName>
</protein>
<reference evidence="12" key="1">
    <citation type="journal article" date="2022" name="Int. J. Syst. Evol. Microbiol.">
        <title>Granulimonas faecalis gen. nov., sp. nov., and Leptogranulimonas caecicola gen. nov., sp. nov., novel lactate-producing Atopobiaceae bacteria isolated from mouse intestines, and an emended description of the family Atopobiaceae.</title>
        <authorList>
            <person name="Morinaga K."/>
            <person name="Kusada H."/>
            <person name="Sakamoto S."/>
            <person name="Murakami T."/>
            <person name="Toyoda A."/>
            <person name="Mori H."/>
            <person name="Meng X.Y."/>
            <person name="Takashino M."/>
            <person name="Murotomi K."/>
            <person name="Tamaki H."/>
        </authorList>
    </citation>
    <scope>NUCLEOTIDE SEQUENCE</scope>
    <source>
        <strain evidence="12">OPF53</strain>
    </source>
</reference>
<dbReference type="FunFam" id="3.40.50.300:FF:000020">
    <property type="entry name" value="Amino acid ABC transporter ATP-binding component"/>
    <property type="match status" value="1"/>
</dbReference>